<dbReference type="InterPro" id="IPR036188">
    <property type="entry name" value="FAD/NAD-bd_sf"/>
</dbReference>
<dbReference type="SUPFAM" id="SSF51905">
    <property type="entry name" value="FAD/NAD(P)-binding domain"/>
    <property type="match status" value="1"/>
</dbReference>
<dbReference type="PROSITE" id="PS51318">
    <property type="entry name" value="TAT"/>
    <property type="match status" value="1"/>
</dbReference>
<dbReference type="InterPro" id="IPR002937">
    <property type="entry name" value="Amino_oxidase"/>
</dbReference>
<proteinExistence type="predicted"/>
<dbReference type="Pfam" id="PF01593">
    <property type="entry name" value="Amino_oxidase"/>
    <property type="match status" value="1"/>
</dbReference>
<dbReference type="PANTHER" id="PTHR42923">
    <property type="entry name" value="PROTOPORPHYRINOGEN OXIDASE"/>
    <property type="match status" value="1"/>
</dbReference>
<protein>
    <submittedName>
        <fullName evidence="2">Uncharacterized protein with NAD-binding domain and iron-sulfur cluster</fullName>
    </submittedName>
</protein>
<name>A0A7Y9S0Z5_9ACTN</name>
<dbReference type="GO" id="GO:0016491">
    <property type="term" value="F:oxidoreductase activity"/>
    <property type="evidence" value="ECO:0007669"/>
    <property type="project" value="InterPro"/>
</dbReference>
<gene>
    <name evidence="2" type="ORF">BJ980_001892</name>
</gene>
<dbReference type="AlphaFoldDB" id="A0A7Y9S0Z5"/>
<comment type="caution">
    <text evidence="2">The sequence shown here is derived from an EMBL/GenBank/DDBJ whole genome shotgun (WGS) entry which is preliminary data.</text>
</comment>
<dbReference type="Pfam" id="PF13450">
    <property type="entry name" value="NAD_binding_8"/>
    <property type="match status" value="1"/>
</dbReference>
<organism evidence="2 3">
    <name type="scientific">Nocardioides daedukensis</name>
    <dbReference type="NCBI Taxonomy" id="634462"/>
    <lineage>
        <taxon>Bacteria</taxon>
        <taxon>Bacillati</taxon>
        <taxon>Actinomycetota</taxon>
        <taxon>Actinomycetes</taxon>
        <taxon>Propionibacteriales</taxon>
        <taxon>Nocardioidaceae</taxon>
        <taxon>Nocardioides</taxon>
    </lineage>
</organism>
<evidence type="ECO:0000259" key="1">
    <source>
        <dbReference type="Pfam" id="PF01593"/>
    </source>
</evidence>
<evidence type="ECO:0000313" key="3">
    <source>
        <dbReference type="Proteomes" id="UP000540656"/>
    </source>
</evidence>
<accession>A0A7Y9S0Z5</accession>
<sequence>MSKPSNSGVLVDRPVLPTTDRRTVLKGSAVAGALGGAAVLGMNAPAFARAPGRRVTVLGGGMAGLTAAHELAERGFQVTVFEPTAWGGKARSIPVAGTKVGPRRNLPGEHGFRFFPGFYHHTPDTMRRIPFGDNPNGVGDNLAAASGAKFLRGGDRADAFVFGIGPDPQALLTVDGLRRYLTETLKGQNVPPDELSYFVSRLMVYVTSSNERRMGQWEKTSWWDFVGAETRSADYQHVLAAGLTRNLVAAKETVASTRTIGNMGEAFIYNIFGQGNDGALDRVLNLPTNEAWINPWIDHLRTLGVTFVANHGLAGYEMRNGQIDAVRIVDARGNVTRHESDWFVSAMPVEKARTFWTAGMRRQDPQLARMDALKTDWMVGIQFFLKEKINVTKGHITFIDSPWSLTALTQAQFWPSREFTRDYGDGSVADCLSIDISNWDKPGMLYDKPAKQCTPDEIAAEVLAQIRYHHTVGDVLPDSIIHSWFLDPGVQWNARTKKNTNETPLLINTAGSWDNRPLATTRIPNLFLGGDFVQTNIDLATMEGANESGRMAANAILDRVGSKAEPAEIFEMYENPAFALLKQTDAALYRLGLPNALDLPVKGRY</sequence>
<dbReference type="InterPro" id="IPR006311">
    <property type="entry name" value="TAT_signal"/>
</dbReference>
<dbReference type="EMBL" id="JACCAA010000001">
    <property type="protein sequence ID" value="NYG58969.1"/>
    <property type="molecule type" value="Genomic_DNA"/>
</dbReference>
<evidence type="ECO:0000313" key="2">
    <source>
        <dbReference type="EMBL" id="NYG58969.1"/>
    </source>
</evidence>
<keyword evidence="3" id="KW-1185">Reference proteome</keyword>
<feature type="domain" description="Amine oxidase" evidence="1">
    <location>
        <begin position="450"/>
        <end position="557"/>
    </location>
</feature>
<dbReference type="Proteomes" id="UP000540656">
    <property type="component" value="Unassembled WGS sequence"/>
</dbReference>
<dbReference type="PANTHER" id="PTHR42923:SF46">
    <property type="entry name" value="AMINE OXIDASE"/>
    <property type="match status" value="1"/>
</dbReference>
<dbReference type="InterPro" id="IPR050464">
    <property type="entry name" value="Zeta_carotene_desat/Oxidored"/>
</dbReference>
<dbReference type="Gene3D" id="3.50.50.60">
    <property type="entry name" value="FAD/NAD(P)-binding domain"/>
    <property type="match status" value="1"/>
</dbReference>
<dbReference type="Gene3D" id="3.30.9.80">
    <property type="match status" value="1"/>
</dbReference>
<reference evidence="2 3" key="1">
    <citation type="submission" date="2020-07" db="EMBL/GenBank/DDBJ databases">
        <title>Sequencing the genomes of 1000 actinobacteria strains.</title>
        <authorList>
            <person name="Klenk H.-P."/>
        </authorList>
    </citation>
    <scope>NUCLEOTIDE SEQUENCE [LARGE SCALE GENOMIC DNA]</scope>
    <source>
        <strain evidence="2 3">DSM 23819</strain>
    </source>
</reference>
<dbReference type="RefSeq" id="WP_179502071.1">
    <property type="nucleotide sequence ID" value="NZ_JACCAA010000001.1"/>
</dbReference>